<dbReference type="InterPro" id="IPR005549">
    <property type="entry name" value="Kinetochore_Nuf2_N"/>
</dbReference>
<evidence type="ECO:0000256" key="7">
    <source>
        <dbReference type="ARBA" id="ARBA00023306"/>
    </source>
</evidence>
<keyword evidence="3" id="KW-0158">Chromosome</keyword>
<evidence type="ECO:0000256" key="6">
    <source>
        <dbReference type="ARBA" id="ARBA00023054"/>
    </source>
</evidence>
<evidence type="ECO:0000256" key="3">
    <source>
        <dbReference type="ARBA" id="ARBA00022454"/>
    </source>
</evidence>
<feature type="coiled-coil region" evidence="9">
    <location>
        <begin position="296"/>
        <end position="409"/>
    </location>
</feature>
<evidence type="ECO:0000256" key="4">
    <source>
        <dbReference type="ARBA" id="ARBA00022618"/>
    </source>
</evidence>
<feature type="domain" description="Kinetochore protein Nuf2 N-terminal" evidence="10">
    <location>
        <begin position="2"/>
        <end position="132"/>
    </location>
</feature>
<evidence type="ECO:0000256" key="1">
    <source>
        <dbReference type="ARBA" id="ARBA00004584"/>
    </source>
</evidence>
<reference evidence="11 12" key="1">
    <citation type="submission" date="2014-07" db="EMBL/GenBank/DDBJ databases">
        <title>Genomic and transcriptomic analysis on Apis cerana provide comprehensive insights into honey bee biology.</title>
        <authorList>
            <person name="Diao Q."/>
            <person name="Sun L."/>
            <person name="Zheng H."/>
            <person name="Zheng H."/>
            <person name="Xu S."/>
            <person name="Wang S."/>
            <person name="Zeng Z."/>
            <person name="Hu F."/>
            <person name="Su S."/>
            <person name="Wu J."/>
        </authorList>
    </citation>
    <scope>NUCLEOTIDE SEQUENCE [LARGE SCALE GENOMIC DNA]</scope>
    <source>
        <tissue evidence="11">Pupae without intestine</tissue>
    </source>
</reference>
<accession>A0A2A3E548</accession>
<dbReference type="Proteomes" id="UP000242457">
    <property type="component" value="Unassembled WGS sequence"/>
</dbReference>
<dbReference type="AlphaFoldDB" id="A0A2A3E548"/>
<comment type="similarity">
    <text evidence="2">Belongs to the NUF2 family.</text>
</comment>
<evidence type="ECO:0000259" key="10">
    <source>
        <dbReference type="Pfam" id="PF03800"/>
    </source>
</evidence>
<keyword evidence="12" id="KW-1185">Reference proteome</keyword>
<name>A0A2A3E548_APICC</name>
<dbReference type="EMBL" id="KZ288364">
    <property type="protein sequence ID" value="PBC26857.1"/>
    <property type="molecule type" value="Genomic_DNA"/>
</dbReference>
<evidence type="ECO:0000313" key="12">
    <source>
        <dbReference type="Proteomes" id="UP000242457"/>
    </source>
</evidence>
<comment type="subcellular location">
    <subcellularLocation>
        <location evidence="1">Chromosome</location>
        <location evidence="1">Centromere</location>
    </subcellularLocation>
</comment>
<protein>
    <recommendedName>
        <fullName evidence="10">Kinetochore protein Nuf2 N-terminal domain-containing protein</fullName>
    </recommendedName>
</protein>
<dbReference type="GO" id="GO:0031262">
    <property type="term" value="C:Ndc80 complex"/>
    <property type="evidence" value="ECO:0007669"/>
    <property type="project" value="InterPro"/>
</dbReference>
<organism evidence="11 12">
    <name type="scientific">Apis cerana cerana</name>
    <name type="common">Oriental honeybee</name>
    <dbReference type="NCBI Taxonomy" id="94128"/>
    <lineage>
        <taxon>Eukaryota</taxon>
        <taxon>Metazoa</taxon>
        <taxon>Ecdysozoa</taxon>
        <taxon>Arthropoda</taxon>
        <taxon>Hexapoda</taxon>
        <taxon>Insecta</taxon>
        <taxon>Pterygota</taxon>
        <taxon>Neoptera</taxon>
        <taxon>Endopterygota</taxon>
        <taxon>Hymenoptera</taxon>
        <taxon>Apocrita</taxon>
        <taxon>Aculeata</taxon>
        <taxon>Apoidea</taxon>
        <taxon>Anthophila</taxon>
        <taxon>Apidae</taxon>
        <taxon>Apis</taxon>
    </lineage>
</organism>
<evidence type="ECO:0000313" key="11">
    <source>
        <dbReference type="EMBL" id="PBC26857.1"/>
    </source>
</evidence>
<gene>
    <name evidence="11" type="ORF">APICC_01050</name>
</gene>
<evidence type="ECO:0000256" key="9">
    <source>
        <dbReference type="SAM" id="Coils"/>
    </source>
</evidence>
<dbReference type="Pfam" id="PF03800">
    <property type="entry name" value="Nuf2"/>
    <property type="match status" value="1"/>
</dbReference>
<keyword evidence="5" id="KW-0498">Mitosis</keyword>
<keyword evidence="6 9" id="KW-0175">Coiled coil</keyword>
<dbReference type="Gene3D" id="1.10.418.60">
    <property type="entry name" value="Ncd80 complex, Nuf2 subunit"/>
    <property type="match status" value="1"/>
</dbReference>
<dbReference type="GO" id="GO:0051301">
    <property type="term" value="P:cell division"/>
    <property type="evidence" value="ECO:0007669"/>
    <property type="project" value="UniProtKB-KW"/>
</dbReference>
<dbReference type="OrthoDB" id="8194677at2759"/>
<evidence type="ECO:0000256" key="8">
    <source>
        <dbReference type="ARBA" id="ARBA00023328"/>
    </source>
</evidence>
<sequence length="424" mass="50351">MDLDLEKIHNILIEANLPSSIKDLKNPTEEFVVKLINTFLKRFHIDFNTFDKPTMEQQDIMQYCEDSTIIGLVNLHIVMVQICDRIYLKDLCITDITSPGSKKVRKQAKFLANFILYATNKESDIEDKVNEIQNRAKILHDMLEKKNEILETRKDRALHVAKQLSSKEKYIAEIQKLQSKLEKNNQKYIELIARMTAAEEKKQHAVKLCGNYKAQALKLSKTITELQSEIVQSPEEYQIRLNELEQQQNAKVKERETMQEAFQDKKYLIEQQKNILTFIQEQLEKFIEIPNIYDRLKEIRMQEDNIKKQVNTLKTDIEKLEKKLEVQKDQHKEDEINEIHAHCIERLSPLRNLNVQLLSNKKSHKEKLEEMQVQHNDNYLKLKKMQNIIKKVEEETIELLKNYQDLYNNEISTEKTLWKTWITD</sequence>
<keyword evidence="8" id="KW-0137">Centromere</keyword>
<keyword evidence="4" id="KW-0132">Cell division</keyword>
<evidence type="ECO:0000256" key="2">
    <source>
        <dbReference type="ARBA" id="ARBA00005498"/>
    </source>
</evidence>
<proteinExistence type="inferred from homology"/>
<keyword evidence="7" id="KW-0131">Cell cycle</keyword>
<evidence type="ECO:0000256" key="5">
    <source>
        <dbReference type="ARBA" id="ARBA00022776"/>
    </source>
</evidence>
<dbReference type="STRING" id="94128.A0A2A3E548"/>
<dbReference type="InterPro" id="IPR038275">
    <property type="entry name" value="Nuf2_N_sf"/>
</dbReference>
<feature type="coiled-coil region" evidence="9">
    <location>
        <begin position="167"/>
        <end position="201"/>
    </location>
</feature>